<dbReference type="CDD" id="cd01004">
    <property type="entry name" value="PBP2_MidA_like"/>
    <property type="match status" value="1"/>
</dbReference>
<evidence type="ECO:0000313" key="4">
    <source>
        <dbReference type="EMBL" id="MBB6343549.1"/>
    </source>
</evidence>
<proteinExistence type="predicted"/>
<dbReference type="Gene3D" id="3.40.190.10">
    <property type="entry name" value="Periplasmic binding protein-like II"/>
    <property type="match status" value="2"/>
</dbReference>
<dbReference type="SUPFAM" id="SSF53850">
    <property type="entry name" value="Periplasmic binding protein-like II"/>
    <property type="match status" value="1"/>
</dbReference>
<feature type="signal peptide" evidence="2">
    <location>
        <begin position="1"/>
        <end position="19"/>
    </location>
</feature>
<name>A0A7X0EVS2_9ACTN</name>
<dbReference type="PANTHER" id="PTHR35936">
    <property type="entry name" value="MEMBRANE-BOUND LYTIC MUREIN TRANSGLYCOSYLASE F"/>
    <property type="match status" value="1"/>
</dbReference>
<dbReference type="Proteomes" id="UP000583800">
    <property type="component" value="Unassembled WGS sequence"/>
</dbReference>
<evidence type="ECO:0000256" key="2">
    <source>
        <dbReference type="SAM" id="SignalP"/>
    </source>
</evidence>
<accession>A0A7X0EVS2</accession>
<keyword evidence="5" id="KW-1185">Reference proteome</keyword>
<gene>
    <name evidence="4" type="ORF">FHU36_000058</name>
</gene>
<dbReference type="EMBL" id="JACHJB010000001">
    <property type="protein sequence ID" value="MBB6343549.1"/>
    <property type="molecule type" value="Genomic_DNA"/>
</dbReference>
<evidence type="ECO:0000256" key="1">
    <source>
        <dbReference type="ARBA" id="ARBA00022729"/>
    </source>
</evidence>
<dbReference type="PANTHER" id="PTHR35936:SF17">
    <property type="entry name" value="ARGININE-BINDING EXTRACELLULAR PROTEIN ARTP"/>
    <property type="match status" value="1"/>
</dbReference>
<dbReference type="SMART" id="SM00062">
    <property type="entry name" value="PBPb"/>
    <property type="match status" value="1"/>
</dbReference>
<evidence type="ECO:0000259" key="3">
    <source>
        <dbReference type="SMART" id="SM00062"/>
    </source>
</evidence>
<dbReference type="RefSeq" id="WP_185081801.1">
    <property type="nucleotide sequence ID" value="NZ_JACHJB010000001.1"/>
</dbReference>
<keyword evidence="1 2" id="KW-0732">Signal</keyword>
<sequence>MNMRSTTIGALLLATTACGAQSLDAGTATAGPGGQETPGGTTLILDQAPAEDKAATIINAITPDQNLAAKVPAEVKADGLKVTTSVGYPPMELFAGDRKTPIGLDPALARAIARKLGVRVTISDEDFNAQIPGVITGRYDMIMSSMSDTPERQAKVTFVDYVRAGAGMLVKAGNPEGIKGPGDLCGKTVSVVDNGTSLELADTYDSDCEKAGRTGVDILKFPGDQEALLQVKNGRAQANITDYVVAAYKAGDPKSGVEALAIDGTESPWGIGMNPKNEELIASVRSALDALINSGEYGGILKSWSLEKLAVRSAVVNGGK</sequence>
<evidence type="ECO:0000313" key="5">
    <source>
        <dbReference type="Proteomes" id="UP000583800"/>
    </source>
</evidence>
<protein>
    <submittedName>
        <fullName evidence="4">Polar amino acid transport system substrate-binding protein</fullName>
    </submittedName>
</protein>
<feature type="domain" description="Solute-binding protein family 3/N-terminal" evidence="3">
    <location>
        <begin position="79"/>
        <end position="308"/>
    </location>
</feature>
<dbReference type="Pfam" id="PF00497">
    <property type="entry name" value="SBP_bac_3"/>
    <property type="match status" value="1"/>
</dbReference>
<organism evidence="4 5">
    <name type="scientific">Nonomuraea muscovyensis</name>
    <dbReference type="NCBI Taxonomy" id="1124761"/>
    <lineage>
        <taxon>Bacteria</taxon>
        <taxon>Bacillati</taxon>
        <taxon>Actinomycetota</taxon>
        <taxon>Actinomycetes</taxon>
        <taxon>Streptosporangiales</taxon>
        <taxon>Streptosporangiaceae</taxon>
        <taxon>Nonomuraea</taxon>
    </lineage>
</organism>
<dbReference type="PROSITE" id="PS51257">
    <property type="entry name" value="PROKAR_LIPOPROTEIN"/>
    <property type="match status" value="1"/>
</dbReference>
<comment type="caution">
    <text evidence="4">The sequence shown here is derived from an EMBL/GenBank/DDBJ whole genome shotgun (WGS) entry which is preliminary data.</text>
</comment>
<dbReference type="InterPro" id="IPR001638">
    <property type="entry name" value="Solute-binding_3/MltF_N"/>
</dbReference>
<reference evidence="4 5" key="1">
    <citation type="submission" date="2020-08" db="EMBL/GenBank/DDBJ databases">
        <title>Sequencing the genomes of 1000 actinobacteria strains.</title>
        <authorList>
            <person name="Klenk H.-P."/>
        </authorList>
    </citation>
    <scope>NUCLEOTIDE SEQUENCE [LARGE SCALE GENOMIC DNA]</scope>
    <source>
        <strain evidence="4 5">DSM 45913</strain>
    </source>
</reference>
<dbReference type="AlphaFoldDB" id="A0A7X0EVS2"/>
<feature type="chain" id="PRO_5030607583" evidence="2">
    <location>
        <begin position="20"/>
        <end position="320"/>
    </location>
</feature>